<proteinExistence type="predicted"/>
<evidence type="ECO:0000313" key="2">
    <source>
        <dbReference type="EMBL" id="DAE01485.1"/>
    </source>
</evidence>
<keyword evidence="1" id="KW-1133">Transmembrane helix</keyword>
<evidence type="ECO:0000256" key="1">
    <source>
        <dbReference type="SAM" id="Phobius"/>
    </source>
</evidence>
<reference evidence="2" key="1">
    <citation type="journal article" date="2021" name="Proc. Natl. Acad. Sci. U.S.A.">
        <title>A Catalog of Tens of Thousands of Viruses from Human Metagenomes Reveals Hidden Associations with Chronic Diseases.</title>
        <authorList>
            <person name="Tisza M.J."/>
            <person name="Buck C.B."/>
        </authorList>
    </citation>
    <scope>NUCLEOTIDE SEQUENCE</scope>
    <source>
        <strain evidence="2">CtQtc11</strain>
    </source>
</reference>
<keyword evidence="1" id="KW-0472">Membrane</keyword>
<accession>A0A8S5P4A9</accession>
<keyword evidence="1" id="KW-0812">Transmembrane</keyword>
<sequence>MTPETTISLSFLMSILLFCFTAINFFSNRKKDTREESRELMKANIKLEQICSTTNETRADIKAMNSQIEKINEEQIKQRMEINTIWKRIDELKNQE</sequence>
<organism evidence="2">
    <name type="scientific">Siphoviridae sp. ctQtc11</name>
    <dbReference type="NCBI Taxonomy" id="2825497"/>
    <lineage>
        <taxon>Viruses</taxon>
        <taxon>Duplodnaviria</taxon>
        <taxon>Heunggongvirae</taxon>
        <taxon>Uroviricota</taxon>
        <taxon>Caudoviricetes</taxon>
    </lineage>
</organism>
<protein>
    <submittedName>
        <fullName evidence="2">Uncharacterized protein</fullName>
    </submittedName>
</protein>
<name>A0A8S5P4A9_9CAUD</name>
<dbReference type="EMBL" id="BK015325">
    <property type="protein sequence ID" value="DAE01485.1"/>
    <property type="molecule type" value="Genomic_DNA"/>
</dbReference>
<feature type="transmembrane region" description="Helical" evidence="1">
    <location>
        <begin position="6"/>
        <end position="26"/>
    </location>
</feature>